<keyword evidence="2" id="KW-0808">Transferase</keyword>
<evidence type="ECO:0000313" key="3">
    <source>
        <dbReference type="Proteomes" id="UP000319817"/>
    </source>
</evidence>
<sequence>MSTITLTLKESPSVPLETEVITPDTVADLSRSEIAALTVYHGKRVCRLDDFFDIDGEKSEHIEIHGDLHRVRMIGKGMSRGSLSITGNVGMHLGAQMSGGTITVNGNASDWIGAEMTGGLIRIHGNGGGQIGAAYRGSLAGMRNGTILVDGTAGLEVGMRMKRGTIVIGKTVRDFAGLQMKGGTIVMLSGAEIRTGAWMNRGTIISCQPTQVMPTFAYSGAYNPTFVNVYAKHLTQYGIDLPYKVSAGTYSRYAGDMGVSGKGELLVWNPV</sequence>
<accession>A0A517NSE0</accession>
<dbReference type="RefSeq" id="WP_145417582.1">
    <property type="nucleotide sequence ID" value="NZ_CP036526.1"/>
</dbReference>
<dbReference type="AlphaFoldDB" id="A0A517NSE0"/>
<feature type="domain" description="Glutamate synthase alpha subunit C-terminal" evidence="1">
    <location>
        <begin position="74"/>
        <end position="206"/>
    </location>
</feature>
<protein>
    <submittedName>
        <fullName evidence="2">Formyltransferase/hydrolase complex Fhc subunit C</fullName>
    </submittedName>
</protein>
<dbReference type="PANTHER" id="PTHR39673:SF5">
    <property type="entry name" value="TUNGSTEN-CONTAINING FORMYLMETHANOFURAN DEHYDROGENASE 2 SUBUNIT C"/>
    <property type="match status" value="1"/>
</dbReference>
<dbReference type="GO" id="GO:0015948">
    <property type="term" value="P:methanogenesis"/>
    <property type="evidence" value="ECO:0007669"/>
    <property type="project" value="InterPro"/>
</dbReference>
<dbReference type="GO" id="GO:0016740">
    <property type="term" value="F:transferase activity"/>
    <property type="evidence" value="ECO:0007669"/>
    <property type="project" value="UniProtKB-KW"/>
</dbReference>
<dbReference type="GO" id="GO:0018493">
    <property type="term" value="F:formylmethanofuran dehydrogenase activity"/>
    <property type="evidence" value="ECO:0007669"/>
    <property type="project" value="InterPro"/>
</dbReference>
<name>A0A517NSE0_9BACT</name>
<dbReference type="InterPro" id="IPR017550">
    <property type="entry name" value="Formylmethanofuran_DH_suC"/>
</dbReference>
<dbReference type="EMBL" id="CP036526">
    <property type="protein sequence ID" value="QDT10041.1"/>
    <property type="molecule type" value="Genomic_DNA"/>
</dbReference>
<dbReference type="Proteomes" id="UP000319817">
    <property type="component" value="Chromosome"/>
</dbReference>
<keyword evidence="2" id="KW-0378">Hydrolase</keyword>
<dbReference type="OrthoDB" id="269067at2"/>
<organism evidence="2 3">
    <name type="scientific">Stieleria marina</name>
    <dbReference type="NCBI Taxonomy" id="1930275"/>
    <lineage>
        <taxon>Bacteria</taxon>
        <taxon>Pseudomonadati</taxon>
        <taxon>Planctomycetota</taxon>
        <taxon>Planctomycetia</taxon>
        <taxon>Pirellulales</taxon>
        <taxon>Pirellulaceae</taxon>
        <taxon>Stieleria</taxon>
    </lineage>
</organism>
<dbReference type="SUPFAM" id="SSF69336">
    <property type="entry name" value="Alpha subunit of glutamate synthase, C-terminal domain"/>
    <property type="match status" value="1"/>
</dbReference>
<evidence type="ECO:0000259" key="1">
    <source>
        <dbReference type="Pfam" id="PF01493"/>
    </source>
</evidence>
<keyword evidence="3" id="KW-1185">Reference proteome</keyword>
<gene>
    <name evidence="2" type="primary">fhcC</name>
    <name evidence="2" type="ORF">K239x_19940</name>
</gene>
<reference evidence="2 3" key="1">
    <citation type="submission" date="2019-02" db="EMBL/GenBank/DDBJ databases">
        <title>Deep-cultivation of Planctomycetes and their phenomic and genomic characterization uncovers novel biology.</title>
        <authorList>
            <person name="Wiegand S."/>
            <person name="Jogler M."/>
            <person name="Boedeker C."/>
            <person name="Pinto D."/>
            <person name="Vollmers J."/>
            <person name="Rivas-Marin E."/>
            <person name="Kohn T."/>
            <person name="Peeters S.H."/>
            <person name="Heuer A."/>
            <person name="Rast P."/>
            <person name="Oberbeckmann S."/>
            <person name="Bunk B."/>
            <person name="Jeske O."/>
            <person name="Meyerdierks A."/>
            <person name="Storesund J.E."/>
            <person name="Kallscheuer N."/>
            <person name="Luecker S."/>
            <person name="Lage O.M."/>
            <person name="Pohl T."/>
            <person name="Merkel B.J."/>
            <person name="Hornburger P."/>
            <person name="Mueller R.-W."/>
            <person name="Bruemmer F."/>
            <person name="Labrenz M."/>
            <person name="Spormann A.M."/>
            <person name="Op den Camp H."/>
            <person name="Overmann J."/>
            <person name="Amann R."/>
            <person name="Jetten M.S.M."/>
            <person name="Mascher T."/>
            <person name="Medema M.H."/>
            <person name="Devos D.P."/>
            <person name="Kaster A.-K."/>
            <person name="Ovreas L."/>
            <person name="Rohde M."/>
            <person name="Galperin M.Y."/>
            <person name="Jogler C."/>
        </authorList>
    </citation>
    <scope>NUCLEOTIDE SEQUENCE [LARGE SCALE GENOMIC DNA]</scope>
    <source>
        <strain evidence="2 3">K23_9</strain>
    </source>
</reference>
<dbReference type="GO" id="GO:0016787">
    <property type="term" value="F:hydrolase activity"/>
    <property type="evidence" value="ECO:0007669"/>
    <property type="project" value="UniProtKB-KW"/>
</dbReference>
<evidence type="ECO:0000313" key="2">
    <source>
        <dbReference type="EMBL" id="QDT10041.1"/>
    </source>
</evidence>
<dbReference type="Gene3D" id="2.160.20.60">
    <property type="entry name" value="Glutamate synthase, alpha subunit, C-terminal domain"/>
    <property type="match status" value="1"/>
</dbReference>
<proteinExistence type="predicted"/>
<dbReference type="NCBIfam" id="TIGR03122">
    <property type="entry name" value="one_C_dehyd_C"/>
    <property type="match status" value="1"/>
</dbReference>
<dbReference type="GO" id="GO:0046914">
    <property type="term" value="F:transition metal ion binding"/>
    <property type="evidence" value="ECO:0007669"/>
    <property type="project" value="InterPro"/>
</dbReference>
<dbReference type="InterPro" id="IPR036485">
    <property type="entry name" value="Glu_synth_asu_C_sf"/>
</dbReference>
<dbReference type="PANTHER" id="PTHR39673">
    <property type="entry name" value="TUNGSTEN FORMYLMETHANOFURAN DEHYDROGENASE, SUBUNIT C (FWDC)"/>
    <property type="match status" value="1"/>
</dbReference>
<dbReference type="Pfam" id="PF01493">
    <property type="entry name" value="GXGXG"/>
    <property type="match status" value="1"/>
</dbReference>
<dbReference type="InterPro" id="IPR002489">
    <property type="entry name" value="Glu_synth_asu_C"/>
</dbReference>